<dbReference type="AlphaFoldDB" id="A0A0F4YG47"/>
<dbReference type="EMBL" id="LASV01000691">
    <property type="protein sequence ID" value="KKA17207.1"/>
    <property type="molecule type" value="Genomic_DNA"/>
</dbReference>
<comment type="caution">
    <text evidence="2">The sequence shown here is derived from an EMBL/GenBank/DDBJ whole genome shotgun (WGS) entry which is preliminary data.</text>
</comment>
<dbReference type="RefSeq" id="XP_013323819.1">
    <property type="nucleotide sequence ID" value="XM_013468365.1"/>
</dbReference>
<sequence length="96" mass="10940">ALLGSPLWASFEKKKFWIRLQQLQLARYGSTSDWIPGLSARCWEEQRASQVTGSIRSHPRHAFAFSHAGDRVPPGRTGHPSPPQRPAYPHHFENVR</sequence>
<feature type="region of interest" description="Disordered" evidence="1">
    <location>
        <begin position="66"/>
        <end position="96"/>
    </location>
</feature>
<accession>A0A0F4YG47</accession>
<reference evidence="2 3" key="1">
    <citation type="submission" date="2015-04" db="EMBL/GenBank/DDBJ databases">
        <authorList>
            <person name="Heijne W.H."/>
            <person name="Fedorova N.D."/>
            <person name="Nierman W.C."/>
            <person name="Vollebregt A.W."/>
            <person name="Zhao Z."/>
            <person name="Wu L."/>
            <person name="Kumar M."/>
            <person name="Stam H."/>
            <person name="van den Berg M.A."/>
            <person name="Pel H.J."/>
        </authorList>
    </citation>
    <scope>NUCLEOTIDE SEQUENCE [LARGE SCALE GENOMIC DNA]</scope>
    <source>
        <strain evidence="2 3">CBS 393.64</strain>
    </source>
</reference>
<dbReference type="Proteomes" id="UP000053958">
    <property type="component" value="Unassembled WGS sequence"/>
</dbReference>
<dbReference type="GeneID" id="25321111"/>
<feature type="non-terminal residue" evidence="2">
    <location>
        <position position="1"/>
    </location>
</feature>
<protein>
    <submittedName>
        <fullName evidence="2">Uncharacterized protein</fullName>
    </submittedName>
</protein>
<name>A0A0F4YG47_RASE3</name>
<proteinExistence type="predicted"/>
<evidence type="ECO:0000256" key="1">
    <source>
        <dbReference type="SAM" id="MobiDB-lite"/>
    </source>
</evidence>
<gene>
    <name evidence="2" type="ORF">T310_9093</name>
</gene>
<evidence type="ECO:0000313" key="2">
    <source>
        <dbReference type="EMBL" id="KKA17207.1"/>
    </source>
</evidence>
<evidence type="ECO:0000313" key="3">
    <source>
        <dbReference type="Proteomes" id="UP000053958"/>
    </source>
</evidence>
<organism evidence="2 3">
    <name type="scientific">Rasamsonia emersonii (strain ATCC 16479 / CBS 393.64 / IMI 116815)</name>
    <dbReference type="NCBI Taxonomy" id="1408163"/>
    <lineage>
        <taxon>Eukaryota</taxon>
        <taxon>Fungi</taxon>
        <taxon>Dikarya</taxon>
        <taxon>Ascomycota</taxon>
        <taxon>Pezizomycotina</taxon>
        <taxon>Eurotiomycetes</taxon>
        <taxon>Eurotiomycetidae</taxon>
        <taxon>Eurotiales</taxon>
        <taxon>Trichocomaceae</taxon>
        <taxon>Rasamsonia</taxon>
    </lineage>
</organism>
<keyword evidence="3" id="KW-1185">Reference proteome</keyword>